<comment type="caution">
    <text evidence="8">The sequence shown here is derived from an EMBL/GenBank/DDBJ whole genome shotgun (WGS) entry which is preliminary data.</text>
</comment>
<organism evidence="8 9">
    <name type="scientific">Phocaeicola vulgatus str. 3975 RP4</name>
    <dbReference type="NCBI Taxonomy" id="1339352"/>
    <lineage>
        <taxon>Bacteria</taxon>
        <taxon>Pseudomonadati</taxon>
        <taxon>Bacteroidota</taxon>
        <taxon>Bacteroidia</taxon>
        <taxon>Bacteroidales</taxon>
        <taxon>Bacteroidaceae</taxon>
        <taxon>Phocaeicola</taxon>
    </lineage>
</organism>
<evidence type="ECO:0000259" key="7">
    <source>
        <dbReference type="Pfam" id="PF02687"/>
    </source>
</evidence>
<dbReference type="EMBL" id="JNHM01000074">
    <property type="protein sequence ID" value="KDS49818.1"/>
    <property type="molecule type" value="Genomic_DNA"/>
</dbReference>
<dbReference type="Pfam" id="PF02687">
    <property type="entry name" value="FtsX"/>
    <property type="match status" value="1"/>
</dbReference>
<keyword evidence="4 6" id="KW-1133">Transmembrane helix</keyword>
<evidence type="ECO:0000256" key="4">
    <source>
        <dbReference type="ARBA" id="ARBA00022989"/>
    </source>
</evidence>
<evidence type="ECO:0000313" key="9">
    <source>
        <dbReference type="Proteomes" id="UP000027661"/>
    </source>
</evidence>
<keyword evidence="5 6" id="KW-0472">Membrane</keyword>
<dbReference type="GO" id="GO:0005886">
    <property type="term" value="C:plasma membrane"/>
    <property type="evidence" value="ECO:0007669"/>
    <property type="project" value="UniProtKB-SubCell"/>
</dbReference>
<dbReference type="RefSeq" id="WP_032953176.1">
    <property type="nucleotide sequence ID" value="NZ_JNHM01000074.1"/>
</dbReference>
<evidence type="ECO:0000313" key="8">
    <source>
        <dbReference type="EMBL" id="KDS49818.1"/>
    </source>
</evidence>
<evidence type="ECO:0000256" key="1">
    <source>
        <dbReference type="ARBA" id="ARBA00004651"/>
    </source>
</evidence>
<accession>A0A069SBG1</accession>
<dbReference type="PANTHER" id="PTHR30572">
    <property type="entry name" value="MEMBRANE COMPONENT OF TRANSPORTER-RELATED"/>
    <property type="match status" value="1"/>
</dbReference>
<dbReference type="PANTHER" id="PTHR30572:SF18">
    <property type="entry name" value="ABC-TYPE MACROLIDE FAMILY EXPORT SYSTEM PERMEASE COMPONENT 2"/>
    <property type="match status" value="1"/>
</dbReference>
<reference evidence="8 9" key="1">
    <citation type="submission" date="2014-04" db="EMBL/GenBank/DDBJ databases">
        <authorList>
            <person name="Sears C."/>
            <person name="Carroll K."/>
            <person name="Sack B.R."/>
            <person name="Qadri F."/>
            <person name="Myers L.L."/>
            <person name="Chung G.-T."/>
            <person name="Escheverria P."/>
            <person name="Fraser C.M."/>
            <person name="Sadzewicz L."/>
            <person name="Shefchek K.A."/>
            <person name="Tallon L."/>
            <person name="Das S.P."/>
            <person name="Daugherty S."/>
            <person name="Mongodin E.F."/>
        </authorList>
    </citation>
    <scope>NUCLEOTIDE SEQUENCE [LARGE SCALE GENOMIC DNA]</scope>
    <source>
        <strain evidence="8 9">3975 RP4</strain>
    </source>
</reference>
<evidence type="ECO:0000256" key="5">
    <source>
        <dbReference type="ARBA" id="ARBA00023136"/>
    </source>
</evidence>
<dbReference type="AlphaFoldDB" id="A0A069SBG1"/>
<feature type="transmembrane region" description="Helical" evidence="6">
    <location>
        <begin position="98"/>
        <end position="120"/>
    </location>
</feature>
<feature type="domain" description="ABC3 transporter permease C-terminal" evidence="7">
    <location>
        <begin position="14"/>
        <end position="127"/>
    </location>
</feature>
<evidence type="ECO:0000256" key="2">
    <source>
        <dbReference type="ARBA" id="ARBA00022475"/>
    </source>
</evidence>
<dbReference type="GO" id="GO:0022857">
    <property type="term" value="F:transmembrane transporter activity"/>
    <property type="evidence" value="ECO:0007669"/>
    <property type="project" value="TreeGrafter"/>
</dbReference>
<sequence>IYRNVYRFRNSVWITSTFILLIVVMGLIGYVNDETQRRSKEIAIRKVNGAEASTILRLLSRDILYVAVPSVLIGIVVSYFTGKAWLDQFAETIDMNALYFVGTALVIIALIVVCVVVRAWRIANENPVKSIKVE</sequence>
<dbReference type="PATRIC" id="fig|1339352.3.peg.3020"/>
<feature type="transmembrane region" description="Helical" evidence="6">
    <location>
        <begin position="12"/>
        <end position="31"/>
    </location>
</feature>
<feature type="non-terminal residue" evidence="8">
    <location>
        <position position="1"/>
    </location>
</feature>
<keyword evidence="3 6" id="KW-0812">Transmembrane</keyword>
<gene>
    <name evidence="8" type="ORF">M099_3173</name>
</gene>
<dbReference type="Proteomes" id="UP000027661">
    <property type="component" value="Unassembled WGS sequence"/>
</dbReference>
<dbReference type="InterPro" id="IPR050250">
    <property type="entry name" value="Macrolide_Exporter_MacB"/>
</dbReference>
<comment type="subcellular location">
    <subcellularLocation>
        <location evidence="1">Cell membrane</location>
        <topology evidence="1">Multi-pass membrane protein</topology>
    </subcellularLocation>
</comment>
<protein>
    <submittedName>
        <fullName evidence="8">FtsX-like permease family protein</fullName>
    </submittedName>
</protein>
<name>A0A069SBG1_PHOVU</name>
<keyword evidence="2" id="KW-1003">Cell membrane</keyword>
<feature type="transmembrane region" description="Helical" evidence="6">
    <location>
        <begin position="63"/>
        <end position="86"/>
    </location>
</feature>
<dbReference type="InterPro" id="IPR003838">
    <property type="entry name" value="ABC3_permease_C"/>
</dbReference>
<proteinExistence type="predicted"/>
<evidence type="ECO:0000256" key="6">
    <source>
        <dbReference type="SAM" id="Phobius"/>
    </source>
</evidence>
<evidence type="ECO:0000256" key="3">
    <source>
        <dbReference type="ARBA" id="ARBA00022692"/>
    </source>
</evidence>